<name>A0A177IUI6_9CORY</name>
<sequence length="295" mass="33185">MQKIVPNLWFDQNIDQAADFYASALPNAHVQEGFSHPDTGEAITTDVVIDDYRITLINGGPYATPNSSISFFLNFDPSQRQDAEADLKRVWNALTTDGEILMELGEYPFSKLYGWVTDRFGFNWQLMLSNPDNEPRPFIVPSLMFCGAAQGKATEAVDYYTELFDVAALANRVTYETMGVAGDKNSPDAIPQPLHVAFSDFHIHNHWFAAADSGVAQDITFTPAVSFMLFVQDQRELDHYWNALSASPEAEQCGWLEDKFGLSWQIAPLNLPDLLSKPHGFENMLKMKKLVIDEF</sequence>
<dbReference type="OrthoDB" id="9806473at2"/>
<dbReference type="CDD" id="cd06588">
    <property type="entry name" value="PhnB_like"/>
    <property type="match status" value="2"/>
</dbReference>
<dbReference type="InterPro" id="IPR028973">
    <property type="entry name" value="PhnB-like"/>
</dbReference>
<feature type="domain" description="PhnB-like" evidence="1">
    <location>
        <begin position="2"/>
        <end position="126"/>
    </location>
</feature>
<dbReference type="Gene3D" id="3.30.720.110">
    <property type="match status" value="1"/>
</dbReference>
<keyword evidence="3" id="KW-1185">Reference proteome</keyword>
<feature type="domain" description="PhnB-like" evidence="1">
    <location>
        <begin position="139"/>
        <end position="266"/>
    </location>
</feature>
<dbReference type="PANTHER" id="PTHR33990">
    <property type="entry name" value="PROTEIN YJDN-RELATED"/>
    <property type="match status" value="1"/>
</dbReference>
<dbReference type="SUPFAM" id="SSF54593">
    <property type="entry name" value="Glyoxalase/Bleomycin resistance protein/Dihydroxybiphenyl dioxygenase"/>
    <property type="match status" value="2"/>
</dbReference>
<dbReference type="STRING" id="1705.CA21670_09505"/>
<gene>
    <name evidence="2" type="ORF">AYJ05_02135</name>
</gene>
<dbReference type="Proteomes" id="UP000076947">
    <property type="component" value="Unassembled WGS sequence"/>
</dbReference>
<protein>
    <recommendedName>
        <fullName evidence="1">PhnB-like domain-containing protein</fullName>
    </recommendedName>
</protein>
<dbReference type="Gene3D" id="3.30.720.100">
    <property type="match status" value="1"/>
</dbReference>
<dbReference type="EMBL" id="LSTQ01000001">
    <property type="protein sequence ID" value="OAH32497.1"/>
    <property type="molecule type" value="Genomic_DNA"/>
</dbReference>
<dbReference type="AlphaFoldDB" id="A0A177IUI6"/>
<reference evidence="3" key="1">
    <citation type="submission" date="2016-02" db="EMBL/GenBank/DDBJ databases">
        <authorList>
            <person name="Kaur G."/>
            <person name="Nair G.R."/>
            <person name="Mayilraj S."/>
        </authorList>
    </citation>
    <scope>NUCLEOTIDE SEQUENCE [LARGE SCALE GENOMIC DNA]</scope>
    <source>
        <strain evidence="3">GA-15</strain>
    </source>
</reference>
<dbReference type="RefSeq" id="WP_066836913.1">
    <property type="nucleotide sequence ID" value="NZ_LSTQ01000001.1"/>
</dbReference>
<evidence type="ECO:0000313" key="2">
    <source>
        <dbReference type="EMBL" id="OAH32497.1"/>
    </source>
</evidence>
<dbReference type="InterPro" id="IPR029068">
    <property type="entry name" value="Glyas_Bleomycin-R_OHBP_Dase"/>
</dbReference>
<accession>A0A177IUI6</accession>
<organism evidence="2 3">
    <name type="scientific">Corynebacterium stationis</name>
    <dbReference type="NCBI Taxonomy" id="1705"/>
    <lineage>
        <taxon>Bacteria</taxon>
        <taxon>Bacillati</taxon>
        <taxon>Actinomycetota</taxon>
        <taxon>Actinomycetes</taxon>
        <taxon>Mycobacteriales</taxon>
        <taxon>Corynebacteriaceae</taxon>
        <taxon>Corynebacterium</taxon>
    </lineage>
</organism>
<proteinExistence type="predicted"/>
<dbReference type="Pfam" id="PF06983">
    <property type="entry name" value="3-dmu-9_3-mt"/>
    <property type="match status" value="2"/>
</dbReference>
<comment type="caution">
    <text evidence="2">The sequence shown here is derived from an EMBL/GenBank/DDBJ whole genome shotgun (WGS) entry which is preliminary data.</text>
</comment>
<evidence type="ECO:0000313" key="3">
    <source>
        <dbReference type="Proteomes" id="UP000076947"/>
    </source>
</evidence>
<dbReference type="Gene3D" id="3.10.180.10">
    <property type="entry name" value="2,3-Dihydroxybiphenyl 1,2-Dioxygenase, domain 1"/>
    <property type="match status" value="1"/>
</dbReference>
<evidence type="ECO:0000259" key="1">
    <source>
        <dbReference type="Pfam" id="PF06983"/>
    </source>
</evidence>